<sequence length="234" mass="24863">MASRPPPPPSSFPGIAVDDMLALPGIQEVLTTDAPEVQDEVTSEEGAGSSSVVFRPSEELDSEKQPLGERKTTRSIPACIATSAITERSGLEAPTQDQVQLQSPQNKKRQHIRVPSVAELDELRHKLQANATTVGHDKHQKVRCCPPAEDADPGAPSRVGSPAPIRGPAAAVRAAPAVVAPGRAPDAPTRDRRPLQQAPARHAGGTRLIDSPNTRSPPMKTLKTVGIPMQTRRP</sequence>
<gene>
    <name evidence="2" type="ORF">PF010_g26107</name>
</gene>
<dbReference type="EMBL" id="QXFX01003151">
    <property type="protein sequence ID" value="KAE9070856.1"/>
    <property type="molecule type" value="Genomic_DNA"/>
</dbReference>
<name>A0A6G0JYM4_9STRA</name>
<feature type="region of interest" description="Disordered" evidence="1">
    <location>
        <begin position="87"/>
        <end position="112"/>
    </location>
</feature>
<feature type="compositionally biased region" description="Polar residues" evidence="1">
    <location>
        <begin position="95"/>
        <end position="105"/>
    </location>
</feature>
<dbReference type="AlphaFoldDB" id="A0A6G0JYM4"/>
<organism evidence="2 3">
    <name type="scientific">Phytophthora fragariae</name>
    <dbReference type="NCBI Taxonomy" id="53985"/>
    <lineage>
        <taxon>Eukaryota</taxon>
        <taxon>Sar</taxon>
        <taxon>Stramenopiles</taxon>
        <taxon>Oomycota</taxon>
        <taxon>Peronosporomycetes</taxon>
        <taxon>Peronosporales</taxon>
        <taxon>Peronosporaceae</taxon>
        <taxon>Phytophthora</taxon>
    </lineage>
</organism>
<evidence type="ECO:0000313" key="3">
    <source>
        <dbReference type="Proteomes" id="UP000488956"/>
    </source>
</evidence>
<feature type="region of interest" description="Disordered" evidence="1">
    <location>
        <begin position="31"/>
        <end position="75"/>
    </location>
</feature>
<feature type="compositionally biased region" description="Basic and acidic residues" evidence="1">
    <location>
        <begin position="56"/>
        <end position="72"/>
    </location>
</feature>
<accession>A0A6G0JYM4</accession>
<evidence type="ECO:0000313" key="2">
    <source>
        <dbReference type="EMBL" id="KAE9070856.1"/>
    </source>
</evidence>
<reference evidence="2 3" key="1">
    <citation type="submission" date="2018-09" db="EMBL/GenBank/DDBJ databases">
        <title>Genomic investigation of the strawberry pathogen Phytophthora fragariae indicates pathogenicity is determined by transcriptional variation in three key races.</title>
        <authorList>
            <person name="Adams T.M."/>
            <person name="Armitage A.D."/>
            <person name="Sobczyk M.K."/>
            <person name="Bates H.J."/>
            <person name="Dunwell J.M."/>
            <person name="Nellist C.F."/>
            <person name="Harrison R.J."/>
        </authorList>
    </citation>
    <scope>NUCLEOTIDE SEQUENCE [LARGE SCALE GENOMIC DNA]</scope>
    <source>
        <strain evidence="2 3">ONT-3</strain>
    </source>
</reference>
<feature type="region of interest" description="Disordered" evidence="1">
    <location>
        <begin position="130"/>
        <end position="234"/>
    </location>
</feature>
<feature type="compositionally biased region" description="Low complexity" evidence="1">
    <location>
        <begin position="162"/>
        <end position="187"/>
    </location>
</feature>
<evidence type="ECO:0000256" key="1">
    <source>
        <dbReference type="SAM" id="MobiDB-lite"/>
    </source>
</evidence>
<dbReference type="Proteomes" id="UP000488956">
    <property type="component" value="Unassembled WGS sequence"/>
</dbReference>
<proteinExistence type="predicted"/>
<protein>
    <submittedName>
        <fullName evidence="2">Uncharacterized protein</fullName>
    </submittedName>
</protein>
<comment type="caution">
    <text evidence="2">The sequence shown here is derived from an EMBL/GenBank/DDBJ whole genome shotgun (WGS) entry which is preliminary data.</text>
</comment>